<evidence type="ECO:0000313" key="2">
    <source>
        <dbReference type="Proteomes" id="UP000605986"/>
    </source>
</evidence>
<dbReference type="EMBL" id="JAADJG010000598">
    <property type="protein sequence ID" value="KAF4442451.1"/>
    <property type="molecule type" value="Genomic_DNA"/>
</dbReference>
<dbReference type="Proteomes" id="UP000605986">
    <property type="component" value="Unassembled WGS sequence"/>
</dbReference>
<evidence type="ECO:0000313" key="1">
    <source>
        <dbReference type="EMBL" id="KAF4442451.1"/>
    </source>
</evidence>
<name>A0A8H4K2L9_9HYPO</name>
<gene>
    <name evidence="1" type="ORF">F53441_11737</name>
</gene>
<proteinExistence type="predicted"/>
<accession>A0A8H4K2L9</accession>
<dbReference type="AlphaFoldDB" id="A0A8H4K2L9"/>
<reference evidence="1" key="1">
    <citation type="submission" date="2020-01" db="EMBL/GenBank/DDBJ databases">
        <title>Identification and distribution of gene clusters putatively required for synthesis of sphingolipid metabolism inhibitors in phylogenetically diverse species of the filamentous fungus Fusarium.</title>
        <authorList>
            <person name="Kim H.-S."/>
            <person name="Busman M."/>
            <person name="Brown D.W."/>
            <person name="Divon H."/>
            <person name="Uhlig S."/>
            <person name="Proctor R.H."/>
        </authorList>
    </citation>
    <scope>NUCLEOTIDE SEQUENCE</scope>
    <source>
        <strain evidence="1">NRRL 53441</strain>
    </source>
</reference>
<dbReference type="InterPro" id="IPR046670">
    <property type="entry name" value="DUF6540"/>
</dbReference>
<protein>
    <submittedName>
        <fullName evidence="1">Uncharacterized protein</fullName>
    </submittedName>
</protein>
<keyword evidence="2" id="KW-1185">Reference proteome</keyword>
<sequence>MIPTPPPPPLFRTVSSPDVSLKPPIVADKGPDGALLLELIRHNGSPFNDHWAYFIGSNANPSIGMVLEAIGDVRSGFQLQIRRNHDLASDPPSSRIPLQWIDGTFLHERVVLHGNDNMPACSFEETVCSVRVPEKTLNTGAPPKKVMQRNCQTWIVESADKLVEDGILSSEVAAYLYSTKQV</sequence>
<comment type="caution">
    <text evidence="1">The sequence shown here is derived from an EMBL/GenBank/DDBJ whole genome shotgun (WGS) entry which is preliminary data.</text>
</comment>
<dbReference type="Pfam" id="PF20174">
    <property type="entry name" value="DUF6540"/>
    <property type="match status" value="1"/>
</dbReference>
<dbReference type="OrthoDB" id="2999773at2759"/>
<organism evidence="1 2">
    <name type="scientific">Fusarium austroafricanum</name>
    <dbReference type="NCBI Taxonomy" id="2364996"/>
    <lineage>
        <taxon>Eukaryota</taxon>
        <taxon>Fungi</taxon>
        <taxon>Dikarya</taxon>
        <taxon>Ascomycota</taxon>
        <taxon>Pezizomycotina</taxon>
        <taxon>Sordariomycetes</taxon>
        <taxon>Hypocreomycetidae</taxon>
        <taxon>Hypocreales</taxon>
        <taxon>Nectriaceae</taxon>
        <taxon>Fusarium</taxon>
        <taxon>Fusarium concolor species complex</taxon>
    </lineage>
</organism>